<sequence length="89" mass="9876">MHSQPIRKPAHYKHSIKCKTQKQEEVEYPKAHKACMVTMGEPYVKHTPQPSMPCTDHSKTPSTRTTMGQGKSQIQRMAGHASSSTGVVS</sequence>
<evidence type="ECO:0000313" key="3">
    <source>
        <dbReference type="WBParaSite" id="nRc.2.0.1.t01571-RA"/>
    </source>
</evidence>
<feature type="compositionally biased region" description="Polar residues" evidence="1">
    <location>
        <begin position="60"/>
        <end position="89"/>
    </location>
</feature>
<evidence type="ECO:0000256" key="1">
    <source>
        <dbReference type="SAM" id="MobiDB-lite"/>
    </source>
</evidence>
<reference evidence="3" key="1">
    <citation type="submission" date="2022-11" db="UniProtKB">
        <authorList>
            <consortium name="WormBaseParasite"/>
        </authorList>
    </citation>
    <scope>IDENTIFICATION</scope>
</reference>
<protein>
    <submittedName>
        <fullName evidence="3">Uncharacterized protein</fullName>
    </submittedName>
</protein>
<name>A0A915HJR2_ROMCU</name>
<feature type="compositionally biased region" description="Basic residues" evidence="1">
    <location>
        <begin position="8"/>
        <end position="20"/>
    </location>
</feature>
<feature type="region of interest" description="Disordered" evidence="1">
    <location>
        <begin position="46"/>
        <end position="89"/>
    </location>
</feature>
<dbReference type="WBParaSite" id="nRc.2.0.1.t01571-RA">
    <property type="protein sequence ID" value="nRc.2.0.1.t01571-RA"/>
    <property type="gene ID" value="nRc.2.0.1.g01571"/>
</dbReference>
<dbReference type="AlphaFoldDB" id="A0A915HJR2"/>
<dbReference type="Proteomes" id="UP000887565">
    <property type="component" value="Unplaced"/>
</dbReference>
<evidence type="ECO:0000313" key="2">
    <source>
        <dbReference type="Proteomes" id="UP000887565"/>
    </source>
</evidence>
<feature type="region of interest" description="Disordered" evidence="1">
    <location>
        <begin position="1"/>
        <end position="23"/>
    </location>
</feature>
<proteinExistence type="predicted"/>
<organism evidence="2 3">
    <name type="scientific">Romanomermis culicivorax</name>
    <name type="common">Nematode worm</name>
    <dbReference type="NCBI Taxonomy" id="13658"/>
    <lineage>
        <taxon>Eukaryota</taxon>
        <taxon>Metazoa</taxon>
        <taxon>Ecdysozoa</taxon>
        <taxon>Nematoda</taxon>
        <taxon>Enoplea</taxon>
        <taxon>Dorylaimia</taxon>
        <taxon>Mermithida</taxon>
        <taxon>Mermithoidea</taxon>
        <taxon>Mermithidae</taxon>
        <taxon>Romanomermis</taxon>
    </lineage>
</organism>
<accession>A0A915HJR2</accession>
<keyword evidence="2" id="KW-1185">Reference proteome</keyword>